<feature type="non-terminal residue" evidence="2">
    <location>
        <position position="129"/>
    </location>
</feature>
<protein>
    <recommendedName>
        <fullName evidence="1">DUF4219 domain-containing protein</fullName>
    </recommendedName>
</protein>
<dbReference type="AlphaFoldDB" id="E9ITP7"/>
<dbReference type="InterPro" id="IPR025314">
    <property type="entry name" value="DUF4219"/>
</dbReference>
<reference evidence="2" key="1">
    <citation type="journal article" date="2011" name="Proc. Natl. Acad. Sci. U.S.A.">
        <title>The genome of the fire ant Solenopsis invicta.</title>
        <authorList>
            <person name="Wurm Y."/>
            <person name="Wang J."/>
            <person name="Riba-Grognuz O."/>
            <person name="Corona M."/>
            <person name="Nygaard S."/>
            <person name="Hunt B.G."/>
            <person name="Ingram K.K."/>
            <person name="Falquet L."/>
            <person name="Nipitwattanaphon M."/>
            <person name="Gotzek D."/>
            <person name="Dijkstra M.B."/>
            <person name="Oettler J."/>
            <person name="Comtesse F."/>
            <person name="Shih C.J."/>
            <person name="Wu W.J."/>
            <person name="Yang C.C."/>
            <person name="Thomas J."/>
            <person name="Beaudoing E."/>
            <person name="Pradervand S."/>
            <person name="Flegel V."/>
            <person name="Cook E.D."/>
            <person name="Fabbretti R."/>
            <person name="Stockinger H."/>
            <person name="Long L."/>
            <person name="Farmerie W.G."/>
            <person name="Oakey J."/>
            <person name="Boomsma J.J."/>
            <person name="Pamilo P."/>
            <person name="Yi S.V."/>
            <person name="Heinze J."/>
            <person name="Goodisman M.A."/>
            <person name="Farinelli L."/>
            <person name="Harshman K."/>
            <person name="Hulo N."/>
            <person name="Cerutti L."/>
            <person name="Xenarios I."/>
            <person name="Shoemaker D."/>
            <person name="Keller L."/>
        </authorList>
    </citation>
    <scope>NUCLEOTIDE SEQUENCE [LARGE SCALE GENOMIC DNA]</scope>
</reference>
<evidence type="ECO:0000259" key="1">
    <source>
        <dbReference type="Pfam" id="PF13961"/>
    </source>
</evidence>
<gene>
    <name evidence="2" type="ORF">SINV_14013</name>
</gene>
<name>E9ITP7_SOLIN</name>
<organism>
    <name type="scientific">Solenopsis invicta</name>
    <name type="common">Red imported fire ant</name>
    <name type="synonym">Solenopsis wagneri</name>
    <dbReference type="NCBI Taxonomy" id="13686"/>
    <lineage>
        <taxon>Eukaryota</taxon>
        <taxon>Metazoa</taxon>
        <taxon>Ecdysozoa</taxon>
        <taxon>Arthropoda</taxon>
        <taxon>Hexapoda</taxon>
        <taxon>Insecta</taxon>
        <taxon>Pterygota</taxon>
        <taxon>Neoptera</taxon>
        <taxon>Endopterygota</taxon>
        <taxon>Hymenoptera</taxon>
        <taxon>Apocrita</taxon>
        <taxon>Aculeata</taxon>
        <taxon>Formicoidea</taxon>
        <taxon>Formicidae</taxon>
        <taxon>Myrmicinae</taxon>
        <taxon>Solenopsis</taxon>
    </lineage>
</organism>
<feature type="domain" description="DUF4219" evidence="1">
    <location>
        <begin position="12"/>
        <end position="37"/>
    </location>
</feature>
<evidence type="ECO:0000313" key="2">
    <source>
        <dbReference type="EMBL" id="EFZ16062.1"/>
    </source>
</evidence>
<dbReference type="Pfam" id="PF13961">
    <property type="entry name" value="DUF4219"/>
    <property type="match status" value="1"/>
</dbReference>
<accession>E9ITP7</accession>
<sequence>MAETPRVIITKLNNDNCESWKYKIKLLLIKKGLWDVVHKEQPDAQPDAWLNKDTEARGSDRISSTTVAVTWKALRDYYQKVSLSSKIILLNNLCGMKLAENSNVEEHIINMLIIKDKLEVIGANIKEEL</sequence>
<dbReference type="EMBL" id="GL765625">
    <property type="protein sequence ID" value="EFZ16062.1"/>
    <property type="molecule type" value="Genomic_DNA"/>
</dbReference>
<proteinExistence type="predicted"/>
<dbReference type="OMA" id="NDNCESW"/>
<dbReference type="HOGENOM" id="CLU_1954264_0_0_1"/>
<dbReference type="Pfam" id="PF14223">
    <property type="entry name" value="Retrotran_gag_2"/>
    <property type="match status" value="1"/>
</dbReference>